<reference evidence="2" key="1">
    <citation type="submission" date="2014-11" db="EMBL/GenBank/DDBJ databases">
        <authorList>
            <person name="Otto D Thomas"/>
            <person name="Naeem Raeece"/>
        </authorList>
    </citation>
    <scope>NUCLEOTIDE SEQUENCE</scope>
</reference>
<feature type="compositionally biased region" description="Low complexity" evidence="1">
    <location>
        <begin position="110"/>
        <end position="133"/>
    </location>
</feature>
<sequence length="497" mass="53718">MADQQQQSTPVPPDGFAVPDPPPEPQTGALRSRSSRGRGVRAAPYPPDTAVTSRQVPDSALAAAPRRSRRPGATRGALKMLSGADYHEADDRSIQPGSSHTSSAPPFSHSSGRAAASRGARSSGSGGAASSYGARGGRIRRPLGTTGFACNRCRHRFPTRADLEEVTPKVCKQCLSALRGIHTDACTSPKKRIRTKRRVVEAFAQLEGDHSPLESAGDSPMAGDSPGGDGSPPAFSGLGLATAVHQSLSAAAAAAANAPTTDHPHGPSPHATGSMRLVHSPYLKARSPGGSAMRSPQGRHFEYVGLRQNFWYPLLEWIAAEQRAAEEGQMYDVFELSATEPFRRSREKTVRFMNDWRRLGSRKREKVEVDLFARRHTYTGAQLIRAIHRATIGMWDSMLGLASLGPEERANALTVAATSLVTSCSAIKPDVVTKAVYAAGTGAVQVNVVDCERTSRKNMTSYKRYKAGRERKINKLGSRRLWGRFFEFKPQPKTRDE</sequence>
<evidence type="ECO:0000313" key="2">
    <source>
        <dbReference type="EMBL" id="CEM55414.1"/>
    </source>
</evidence>
<dbReference type="VEuPathDB" id="CryptoDB:Cvel_13532"/>
<feature type="region of interest" description="Disordered" evidence="1">
    <location>
        <begin position="1"/>
        <end position="76"/>
    </location>
</feature>
<name>A0A0G4IE91_9ALVE</name>
<dbReference type="PhylomeDB" id="A0A0G4IE91"/>
<dbReference type="EMBL" id="CDMZ01005874">
    <property type="protein sequence ID" value="CEM55414.1"/>
    <property type="molecule type" value="Genomic_DNA"/>
</dbReference>
<feature type="compositionally biased region" description="Polar residues" evidence="1">
    <location>
        <begin position="95"/>
        <end position="109"/>
    </location>
</feature>
<accession>A0A0G4IE91</accession>
<protein>
    <submittedName>
        <fullName evidence="2">Uncharacterized protein</fullName>
    </submittedName>
</protein>
<feature type="region of interest" description="Disordered" evidence="1">
    <location>
        <begin position="205"/>
        <end position="238"/>
    </location>
</feature>
<gene>
    <name evidence="2" type="ORF">Cvel_13532</name>
</gene>
<feature type="region of interest" description="Disordered" evidence="1">
    <location>
        <begin position="89"/>
        <end position="145"/>
    </location>
</feature>
<organism evidence="2">
    <name type="scientific">Chromera velia CCMP2878</name>
    <dbReference type="NCBI Taxonomy" id="1169474"/>
    <lineage>
        <taxon>Eukaryota</taxon>
        <taxon>Sar</taxon>
        <taxon>Alveolata</taxon>
        <taxon>Colpodellida</taxon>
        <taxon>Chromeraceae</taxon>
        <taxon>Chromera</taxon>
    </lineage>
</organism>
<proteinExistence type="predicted"/>
<evidence type="ECO:0000256" key="1">
    <source>
        <dbReference type="SAM" id="MobiDB-lite"/>
    </source>
</evidence>
<dbReference type="AlphaFoldDB" id="A0A0G4IE91"/>
<feature type="region of interest" description="Disordered" evidence="1">
    <location>
        <begin position="253"/>
        <end position="275"/>
    </location>
</feature>